<keyword evidence="3" id="KW-1185">Reference proteome</keyword>
<evidence type="ECO:0000313" key="2">
    <source>
        <dbReference type="EMBL" id="KAF3763836.1"/>
    </source>
</evidence>
<reference evidence="2" key="1">
    <citation type="journal article" date="2020" name="Phytopathology">
        <title>Genome sequence of the chestnut blight fungus Cryphonectria parasitica EP155: A fundamental resource for an archetypical invasive plant pathogen.</title>
        <authorList>
            <person name="Crouch J.A."/>
            <person name="Dawe A."/>
            <person name="Aerts A."/>
            <person name="Barry K."/>
            <person name="Churchill A.C.L."/>
            <person name="Grimwood J."/>
            <person name="Hillman B."/>
            <person name="Milgroom M.G."/>
            <person name="Pangilinan J."/>
            <person name="Smith M."/>
            <person name="Salamov A."/>
            <person name="Schmutz J."/>
            <person name="Yadav J."/>
            <person name="Grigoriev I.V."/>
            <person name="Nuss D."/>
        </authorList>
    </citation>
    <scope>NUCLEOTIDE SEQUENCE</scope>
    <source>
        <strain evidence="2">EP155</strain>
    </source>
</reference>
<feature type="region of interest" description="Disordered" evidence="1">
    <location>
        <begin position="1"/>
        <end position="29"/>
    </location>
</feature>
<name>A0A9P5CN73_CRYP1</name>
<dbReference type="RefSeq" id="XP_040774797.1">
    <property type="nucleotide sequence ID" value="XM_040925791.1"/>
</dbReference>
<feature type="compositionally biased region" description="Basic and acidic residues" evidence="1">
    <location>
        <begin position="1"/>
        <end position="13"/>
    </location>
</feature>
<comment type="caution">
    <text evidence="2">The sequence shown here is derived from an EMBL/GenBank/DDBJ whole genome shotgun (WGS) entry which is preliminary data.</text>
</comment>
<feature type="compositionally biased region" description="Basic residues" evidence="1">
    <location>
        <begin position="14"/>
        <end position="24"/>
    </location>
</feature>
<accession>A0A9P5CN73</accession>
<gene>
    <name evidence="2" type="ORF">M406DRAFT_75069</name>
</gene>
<sequence length="223" mass="24504">MQRGRGSREEGGGGRRKRSRHHKAGQVVQSHSAVRLSLAHLGRGYTDVPLLSRRRAALYSWTSGIDSEYAVEGSRTRTICLDGGACDGLQLGTCRSFTAGGALRWVTILLSHDTLRCSGTLPTLMFSTPKSRCWFRWPDKKSWAVAGGAQQKPARGQRNLADIKQRPQQHSTLLRFYPALDLLILGPGASSTSETQLKLRGALPAVPRHTFGLRVFNDGQARQ</sequence>
<proteinExistence type="predicted"/>
<evidence type="ECO:0000313" key="3">
    <source>
        <dbReference type="Proteomes" id="UP000803844"/>
    </source>
</evidence>
<evidence type="ECO:0000256" key="1">
    <source>
        <dbReference type="SAM" id="MobiDB-lite"/>
    </source>
</evidence>
<dbReference type="EMBL" id="MU032349">
    <property type="protein sequence ID" value="KAF3763836.1"/>
    <property type="molecule type" value="Genomic_DNA"/>
</dbReference>
<protein>
    <submittedName>
        <fullName evidence="2">Uncharacterized protein</fullName>
    </submittedName>
</protein>
<dbReference type="AlphaFoldDB" id="A0A9P5CN73"/>
<dbReference type="GeneID" id="63842920"/>
<dbReference type="Proteomes" id="UP000803844">
    <property type="component" value="Unassembled WGS sequence"/>
</dbReference>
<organism evidence="2 3">
    <name type="scientific">Cryphonectria parasitica (strain ATCC 38755 / EP155)</name>
    <dbReference type="NCBI Taxonomy" id="660469"/>
    <lineage>
        <taxon>Eukaryota</taxon>
        <taxon>Fungi</taxon>
        <taxon>Dikarya</taxon>
        <taxon>Ascomycota</taxon>
        <taxon>Pezizomycotina</taxon>
        <taxon>Sordariomycetes</taxon>
        <taxon>Sordariomycetidae</taxon>
        <taxon>Diaporthales</taxon>
        <taxon>Cryphonectriaceae</taxon>
        <taxon>Cryphonectria-Endothia species complex</taxon>
        <taxon>Cryphonectria</taxon>
    </lineage>
</organism>